<evidence type="ECO:0000259" key="3">
    <source>
        <dbReference type="Pfam" id="PF00929"/>
    </source>
</evidence>
<sequence>MEAIDNQLTGNNFKQLLYTDRKINEQAQKVHGLKNEDLSDKKKFVEIIDELKEYLEGHDLIICHNVRFHIDMLNKAFKDAGGDFKIQKTHCTLQSSKKYKNKDNKKNQNSLVHLCAKYNIPYENKTKSVLLVSKVVADLYFGQPEIFNANQEKEEQVEVEEDIDIYQILEEHEEQQRNQQLQLNVEQQSNNQDESFDIDEILQEIEMEKLELQNLKKESDTEEEISDIDEFLEQNEYEKKEKQNLQQGKNNNQQGKNINIGEIQIKTYFAQNEQ</sequence>
<proteinExistence type="predicted"/>
<reference evidence="4 5" key="1">
    <citation type="journal article" date="2015" name="Sci. Rep.">
        <title>Genome of the facultative scuticociliatosis pathogen Pseudocohnilembus persalinus provides insight into its virulence through horizontal gene transfer.</title>
        <authorList>
            <person name="Xiong J."/>
            <person name="Wang G."/>
            <person name="Cheng J."/>
            <person name="Tian M."/>
            <person name="Pan X."/>
            <person name="Warren A."/>
            <person name="Jiang C."/>
            <person name="Yuan D."/>
            <person name="Miao W."/>
        </authorList>
    </citation>
    <scope>NUCLEOTIDE SEQUENCE [LARGE SCALE GENOMIC DNA]</scope>
    <source>
        <strain evidence="4">36N120E</strain>
    </source>
</reference>
<dbReference type="InterPro" id="IPR012337">
    <property type="entry name" value="RNaseH-like_sf"/>
</dbReference>
<keyword evidence="1" id="KW-0175">Coiled coil</keyword>
<evidence type="ECO:0000313" key="4">
    <source>
        <dbReference type="EMBL" id="KRX07386.1"/>
    </source>
</evidence>
<protein>
    <submittedName>
        <fullName evidence="4">Ribonuclease H-like domain</fullName>
    </submittedName>
</protein>
<feature type="domain" description="Exonuclease" evidence="3">
    <location>
        <begin position="4"/>
        <end position="122"/>
    </location>
</feature>
<dbReference type="Gene3D" id="3.30.420.10">
    <property type="entry name" value="Ribonuclease H-like superfamily/Ribonuclease H"/>
    <property type="match status" value="1"/>
</dbReference>
<dbReference type="InterPro" id="IPR013520">
    <property type="entry name" value="Ribonucl_H"/>
</dbReference>
<feature type="region of interest" description="Disordered" evidence="2">
    <location>
        <begin position="239"/>
        <end position="259"/>
    </location>
</feature>
<dbReference type="Proteomes" id="UP000054937">
    <property type="component" value="Unassembled WGS sequence"/>
</dbReference>
<feature type="coiled-coil region" evidence="1">
    <location>
        <begin position="169"/>
        <end position="225"/>
    </location>
</feature>
<dbReference type="InParanoid" id="A0A0V0QZ90"/>
<keyword evidence="5" id="KW-1185">Reference proteome</keyword>
<accession>A0A0V0QZ90</accession>
<dbReference type="AlphaFoldDB" id="A0A0V0QZ90"/>
<organism evidence="4 5">
    <name type="scientific">Pseudocohnilembus persalinus</name>
    <name type="common">Ciliate</name>
    <dbReference type="NCBI Taxonomy" id="266149"/>
    <lineage>
        <taxon>Eukaryota</taxon>
        <taxon>Sar</taxon>
        <taxon>Alveolata</taxon>
        <taxon>Ciliophora</taxon>
        <taxon>Intramacronucleata</taxon>
        <taxon>Oligohymenophorea</taxon>
        <taxon>Scuticociliatia</taxon>
        <taxon>Philasterida</taxon>
        <taxon>Pseudocohnilembidae</taxon>
        <taxon>Pseudocohnilembus</taxon>
    </lineage>
</organism>
<dbReference type="InterPro" id="IPR036397">
    <property type="entry name" value="RNaseH_sf"/>
</dbReference>
<name>A0A0V0QZ90_PSEPJ</name>
<dbReference type="Pfam" id="PF00929">
    <property type="entry name" value="RNase_T"/>
    <property type="match status" value="1"/>
</dbReference>
<gene>
    <name evidence="4" type="ORF">PPERSA_07001</name>
</gene>
<feature type="compositionally biased region" description="Low complexity" evidence="2">
    <location>
        <begin position="244"/>
        <end position="259"/>
    </location>
</feature>
<dbReference type="GO" id="GO:0003676">
    <property type="term" value="F:nucleic acid binding"/>
    <property type="evidence" value="ECO:0007669"/>
    <property type="project" value="InterPro"/>
</dbReference>
<evidence type="ECO:0000256" key="1">
    <source>
        <dbReference type="SAM" id="Coils"/>
    </source>
</evidence>
<dbReference type="EMBL" id="LDAU01000084">
    <property type="protein sequence ID" value="KRX07386.1"/>
    <property type="molecule type" value="Genomic_DNA"/>
</dbReference>
<dbReference type="SUPFAM" id="SSF53098">
    <property type="entry name" value="Ribonuclease H-like"/>
    <property type="match status" value="1"/>
</dbReference>
<evidence type="ECO:0000256" key="2">
    <source>
        <dbReference type="SAM" id="MobiDB-lite"/>
    </source>
</evidence>
<comment type="caution">
    <text evidence="4">The sequence shown here is derived from an EMBL/GenBank/DDBJ whole genome shotgun (WGS) entry which is preliminary data.</text>
</comment>
<evidence type="ECO:0000313" key="5">
    <source>
        <dbReference type="Proteomes" id="UP000054937"/>
    </source>
</evidence>